<comment type="subcellular location">
    <subcellularLocation>
        <location evidence="2">Endosome membrane</location>
        <topology evidence="2">Peripheral membrane protein</topology>
    </subcellularLocation>
    <subcellularLocation>
        <location evidence="1">Golgi apparatus</location>
        <location evidence="1">trans-Golgi network membrane</location>
        <topology evidence="1">Peripheral membrane protein</topology>
    </subcellularLocation>
</comment>
<evidence type="ECO:0000256" key="4">
    <source>
        <dbReference type="ARBA" id="ARBA00022753"/>
    </source>
</evidence>
<evidence type="ECO:0000256" key="3">
    <source>
        <dbReference type="ARBA" id="ARBA00008628"/>
    </source>
</evidence>
<dbReference type="InterPro" id="IPR007234">
    <property type="entry name" value="Vps53_N"/>
</dbReference>
<dbReference type="GO" id="GO:0000938">
    <property type="term" value="C:GARP complex"/>
    <property type="evidence" value="ECO:0007669"/>
    <property type="project" value="InterPro"/>
</dbReference>
<dbReference type="Pfam" id="PF04100">
    <property type="entry name" value="Vps53_N"/>
    <property type="match status" value="1"/>
</dbReference>
<keyword evidence="12" id="KW-1185">Reference proteome</keyword>
<evidence type="ECO:0000256" key="8">
    <source>
        <dbReference type="SAM" id="MobiDB-lite"/>
    </source>
</evidence>
<dbReference type="PANTHER" id="PTHR12820">
    <property type="entry name" value="VACUOLAR SORTING PROTEIN 53"/>
    <property type="match status" value="1"/>
</dbReference>
<dbReference type="Proteomes" id="UP001150569">
    <property type="component" value="Unassembled WGS sequence"/>
</dbReference>
<keyword evidence="7" id="KW-0175">Coiled coil</keyword>
<feature type="domain" description="Vps53 N-terminal" evidence="9">
    <location>
        <begin position="19"/>
        <end position="409"/>
    </location>
</feature>
<reference evidence="11" key="1">
    <citation type="submission" date="2022-07" db="EMBL/GenBank/DDBJ databases">
        <title>Phylogenomic reconstructions and comparative analyses of Kickxellomycotina fungi.</title>
        <authorList>
            <person name="Reynolds N.K."/>
            <person name="Stajich J.E."/>
            <person name="Barry K."/>
            <person name="Grigoriev I.V."/>
            <person name="Crous P."/>
            <person name="Smith M.E."/>
        </authorList>
    </citation>
    <scope>NUCLEOTIDE SEQUENCE</scope>
    <source>
        <strain evidence="11">RSA 861</strain>
    </source>
</reference>
<dbReference type="InterPro" id="IPR038260">
    <property type="entry name" value="Vps53_C_sf"/>
</dbReference>
<feature type="compositionally biased region" description="Polar residues" evidence="8">
    <location>
        <begin position="789"/>
        <end position="799"/>
    </location>
</feature>
<feature type="coiled-coil region" evidence="7">
    <location>
        <begin position="74"/>
        <end position="101"/>
    </location>
</feature>
<evidence type="ECO:0000256" key="2">
    <source>
        <dbReference type="ARBA" id="ARBA00004481"/>
    </source>
</evidence>
<dbReference type="InterPro" id="IPR039766">
    <property type="entry name" value="Vps53"/>
</dbReference>
<keyword evidence="6" id="KW-0472">Membrane</keyword>
<evidence type="ECO:0000256" key="1">
    <source>
        <dbReference type="ARBA" id="ARBA00004150"/>
    </source>
</evidence>
<gene>
    <name evidence="11" type="primary">VPS53_1</name>
    <name evidence="11" type="ORF">IWQ60_006265</name>
</gene>
<evidence type="ECO:0000313" key="12">
    <source>
        <dbReference type="Proteomes" id="UP001150569"/>
    </source>
</evidence>
<dbReference type="Gene3D" id="1.10.357.110">
    <property type="entry name" value="Vacuolar protein sorting-associated protein 53, C-terminus"/>
    <property type="match status" value="1"/>
</dbReference>
<comment type="similarity">
    <text evidence="3">Belongs to the VPS53 family.</text>
</comment>
<dbReference type="GO" id="GO:0010008">
    <property type="term" value="C:endosome membrane"/>
    <property type="evidence" value="ECO:0007669"/>
    <property type="project" value="UniProtKB-SubCell"/>
</dbReference>
<dbReference type="Pfam" id="PF16854">
    <property type="entry name" value="VPS53_C"/>
    <property type="match status" value="1"/>
</dbReference>
<proteinExistence type="inferred from homology"/>
<evidence type="ECO:0000259" key="9">
    <source>
        <dbReference type="Pfam" id="PF04100"/>
    </source>
</evidence>
<dbReference type="InterPro" id="IPR031745">
    <property type="entry name" value="Vps53_C"/>
</dbReference>
<feature type="domain" description="Vps53 C-terminal" evidence="10">
    <location>
        <begin position="634"/>
        <end position="718"/>
    </location>
</feature>
<dbReference type="OrthoDB" id="10261632at2759"/>
<dbReference type="AlphaFoldDB" id="A0A9W8ADD3"/>
<evidence type="ECO:0000313" key="11">
    <source>
        <dbReference type="EMBL" id="KAJ1922849.1"/>
    </source>
</evidence>
<dbReference type="EMBL" id="JANBPT010000370">
    <property type="protein sequence ID" value="KAJ1922849.1"/>
    <property type="molecule type" value="Genomic_DNA"/>
</dbReference>
<keyword evidence="4" id="KW-0967">Endosome</keyword>
<name>A0A9W8ADD3_9FUNG</name>
<dbReference type="PANTHER" id="PTHR12820:SF0">
    <property type="entry name" value="VACUOLAR PROTEIN SORTING-ASSOCIATED PROTEIN 53 HOMOLOG"/>
    <property type="match status" value="1"/>
</dbReference>
<evidence type="ECO:0000256" key="6">
    <source>
        <dbReference type="ARBA" id="ARBA00023136"/>
    </source>
</evidence>
<accession>A0A9W8ADD3</accession>
<feature type="region of interest" description="Disordered" evidence="8">
    <location>
        <begin position="338"/>
        <end position="369"/>
    </location>
</feature>
<dbReference type="GO" id="GO:0042147">
    <property type="term" value="P:retrograde transport, endosome to Golgi"/>
    <property type="evidence" value="ECO:0007669"/>
    <property type="project" value="InterPro"/>
</dbReference>
<feature type="compositionally biased region" description="Polar residues" evidence="8">
    <location>
        <begin position="830"/>
        <end position="840"/>
    </location>
</feature>
<evidence type="ECO:0000256" key="5">
    <source>
        <dbReference type="ARBA" id="ARBA00023034"/>
    </source>
</evidence>
<organism evidence="11 12">
    <name type="scientific">Tieghemiomyces parasiticus</name>
    <dbReference type="NCBI Taxonomy" id="78921"/>
    <lineage>
        <taxon>Eukaryota</taxon>
        <taxon>Fungi</taxon>
        <taxon>Fungi incertae sedis</taxon>
        <taxon>Zoopagomycota</taxon>
        <taxon>Kickxellomycotina</taxon>
        <taxon>Dimargaritomycetes</taxon>
        <taxon>Dimargaritales</taxon>
        <taxon>Dimargaritaceae</taxon>
        <taxon>Tieghemiomyces</taxon>
    </lineage>
</organism>
<comment type="caution">
    <text evidence="11">The sequence shown here is derived from an EMBL/GenBank/DDBJ whole genome shotgun (WGS) entry which is preliminary data.</text>
</comment>
<evidence type="ECO:0000259" key="10">
    <source>
        <dbReference type="Pfam" id="PF16854"/>
    </source>
</evidence>
<dbReference type="GO" id="GO:0005829">
    <property type="term" value="C:cytosol"/>
    <property type="evidence" value="ECO:0007669"/>
    <property type="project" value="GOC"/>
</dbReference>
<evidence type="ECO:0000256" key="7">
    <source>
        <dbReference type="SAM" id="Coils"/>
    </source>
</evidence>
<feature type="region of interest" description="Disordered" evidence="8">
    <location>
        <begin position="781"/>
        <end position="840"/>
    </location>
</feature>
<sequence>MADSGGSPVEGDILDSETFRPIDCVNQLFPSEQALWQLDVVAENLRQRVRRTDARIQQVMWAQIDTEREGMQEVRRTQQAIRELNRRISAMRNRAELSEDTVLNITHDIKALDSAKRNLVAAITLLKRIQMLAVATDQLRHILGNRAYREASHLLLAVQELRAYFTNYQRLPEVAKLVRDVDTLQRNLAQGIRQDFESSFNGAGAFTGDKERLKDACEILDLLASPERMHVVAHYCSTQLQPYTIIFKANDEVASLDNVSRRYAWLRRVLRTHDEEYATMFPADWYVDRHLCQRFAELTRRQLTAVMTAEGAELDVVELLKALQLTLAFERQLQRRFPPAPISKQSEPSAVGSPPEGPDQPSTAAITAASPLAGPPTFERCISEAFEPYLHRYVESEGQRVAELIETFKARPLHAEDDSELSVLSSSTDLLFLYREALTRCAGFSTGTPLLDLTHVFARGLTTYASEILLGKLPKLYTVDERRPMSHDELIQVCLIINTADYCNTSAAQLERKLAAIIQPDLRDAVQFDAQRDALFGAIHASIKSLVRGVESCCESAFSAMLRIPWATLDAVGDQSEYVTVAMATLRLSVGVIRRSLTNVRYVRTFCDKFVEAFTGKFLSTLQKCRQVSEVGAEQMLLDIQAIKTVLLELPHMGLDQPPPPPTTFVKLVGRGVGRIEAILKAILAPPEPRSAMVDNFLLLFPDATLGGFQVVLDLKGLKKAEQATLVELFKQRVSPAARQNTHRSLSLTSSHLPVVMPGPTPTVVANPPTLARIGEETGADRAFDSHGSDSTSHPSRPTTPRLGPSASPLPGTPVDPGRTQSPDLAGENGSWTPGSARASQRINHNLRRFMSGMSIRKGNGEGKSF</sequence>
<protein>
    <submittedName>
        <fullName evidence="11">Vacuolar protein sorting-associated protein 53</fullName>
    </submittedName>
</protein>
<keyword evidence="5" id="KW-0333">Golgi apparatus</keyword>